<dbReference type="OrthoDB" id="2142759at2759"/>
<gene>
    <name evidence="2" type="ORF">AJ80_07787</name>
</gene>
<comment type="caution">
    <text evidence="2">The sequence shown here is derived from an EMBL/GenBank/DDBJ whole genome shotgun (WGS) entry which is preliminary data.</text>
</comment>
<dbReference type="Pfam" id="PF13391">
    <property type="entry name" value="HNH_2"/>
    <property type="match status" value="1"/>
</dbReference>
<evidence type="ECO:0000259" key="1">
    <source>
        <dbReference type="Pfam" id="PF13391"/>
    </source>
</evidence>
<sequence>MQFYRTHDLCKDLIPNKAPFTVQCRPSGRVVTSTNNALAPGDYEVYSSGPIRVSDEYWAARLINHNISGRDNSFSAGIRSRDGRCVISGRINNAAQYGIWAAYEAAHVFPLEPESIWLQNNYGRWITDMDDAVGISKINSVQNVNPDDGYKLVSFMPDDFGIDGRILDPVCRDPQNDHRVSDEVLRWHFRQSVLANMRAAGEPVFEHDFPRGTDMLGTWREEPYEKERFEMALATKLKTHSGSEPESAS</sequence>
<dbReference type="STRING" id="1447883.A0A2B7XIK7"/>
<proteinExistence type="predicted"/>
<dbReference type="Proteomes" id="UP000224634">
    <property type="component" value="Unassembled WGS sequence"/>
</dbReference>
<reference evidence="2 3" key="1">
    <citation type="submission" date="2017-10" db="EMBL/GenBank/DDBJ databases">
        <title>Comparative genomics in systemic dimorphic fungi from Ajellomycetaceae.</title>
        <authorList>
            <person name="Munoz J.F."/>
            <person name="Mcewen J.G."/>
            <person name="Clay O.K."/>
            <person name="Cuomo C.A."/>
        </authorList>
    </citation>
    <scope>NUCLEOTIDE SEQUENCE [LARGE SCALE GENOMIC DNA]</scope>
    <source>
        <strain evidence="2 3">UAMH7299</strain>
    </source>
</reference>
<dbReference type="EMBL" id="PDNA01000157">
    <property type="protein sequence ID" value="PGH08749.1"/>
    <property type="molecule type" value="Genomic_DNA"/>
</dbReference>
<name>A0A2B7XIK7_POLH7</name>
<accession>A0A2B7XIK7</accession>
<evidence type="ECO:0000313" key="2">
    <source>
        <dbReference type="EMBL" id="PGH08749.1"/>
    </source>
</evidence>
<organism evidence="2 3">
    <name type="scientific">Polytolypa hystricis (strain UAMH7299)</name>
    <dbReference type="NCBI Taxonomy" id="1447883"/>
    <lineage>
        <taxon>Eukaryota</taxon>
        <taxon>Fungi</taxon>
        <taxon>Dikarya</taxon>
        <taxon>Ascomycota</taxon>
        <taxon>Pezizomycotina</taxon>
        <taxon>Eurotiomycetes</taxon>
        <taxon>Eurotiomycetidae</taxon>
        <taxon>Onygenales</taxon>
        <taxon>Onygenales incertae sedis</taxon>
        <taxon>Polytolypa</taxon>
    </lineage>
</organism>
<evidence type="ECO:0000313" key="3">
    <source>
        <dbReference type="Proteomes" id="UP000224634"/>
    </source>
</evidence>
<protein>
    <recommendedName>
        <fullName evidence="1">HNH nuclease domain-containing protein</fullName>
    </recommendedName>
</protein>
<dbReference type="AlphaFoldDB" id="A0A2B7XIK7"/>
<feature type="domain" description="HNH nuclease" evidence="1">
    <location>
        <begin position="85"/>
        <end position="144"/>
    </location>
</feature>
<keyword evidence="3" id="KW-1185">Reference proteome</keyword>
<dbReference type="InterPro" id="IPR003615">
    <property type="entry name" value="HNH_nuc"/>
</dbReference>